<reference evidence="2 3" key="1">
    <citation type="submission" date="2020-01" db="EMBL/GenBank/DDBJ databases">
        <title>Genomic analysis of Aminipila sp. CBA3637.</title>
        <authorList>
            <person name="Kim Y.B."/>
            <person name="Roh S.W."/>
        </authorList>
    </citation>
    <scope>NUCLEOTIDE SEQUENCE [LARGE SCALE GENOMIC DNA]</scope>
    <source>
        <strain evidence="2 3">CBA3637</strain>
    </source>
</reference>
<keyword evidence="3" id="KW-1185">Reference proteome</keyword>
<proteinExistence type="predicted"/>
<name>A0A6P1MJ72_9FIRM</name>
<feature type="compositionally biased region" description="Polar residues" evidence="1">
    <location>
        <begin position="1"/>
        <end position="12"/>
    </location>
</feature>
<protein>
    <submittedName>
        <fullName evidence="2">Uncharacterized protein</fullName>
    </submittedName>
</protein>
<dbReference type="RefSeq" id="WP_162362441.1">
    <property type="nucleotide sequence ID" value="NZ_CP047591.1"/>
</dbReference>
<dbReference type="EMBL" id="CP047591">
    <property type="protein sequence ID" value="QHI72674.1"/>
    <property type="molecule type" value="Genomic_DNA"/>
</dbReference>
<gene>
    <name evidence="2" type="ORF">Ami3637_09930</name>
</gene>
<evidence type="ECO:0000256" key="1">
    <source>
        <dbReference type="SAM" id="MobiDB-lite"/>
    </source>
</evidence>
<organism evidence="2 3">
    <name type="scientific">Aminipila terrae</name>
    <dbReference type="NCBI Taxonomy" id="2697030"/>
    <lineage>
        <taxon>Bacteria</taxon>
        <taxon>Bacillati</taxon>
        <taxon>Bacillota</taxon>
        <taxon>Clostridia</taxon>
        <taxon>Peptostreptococcales</taxon>
        <taxon>Anaerovoracaceae</taxon>
        <taxon>Aminipila</taxon>
    </lineage>
</organism>
<dbReference type="Proteomes" id="UP000463883">
    <property type="component" value="Chromosome"/>
</dbReference>
<evidence type="ECO:0000313" key="2">
    <source>
        <dbReference type="EMBL" id="QHI72674.1"/>
    </source>
</evidence>
<dbReference type="AlphaFoldDB" id="A0A6P1MJ72"/>
<sequence>MLVNSNVINNQDNWKEKSAQGHKTENVFRLAQQVNGVNCEMVGEIDRYYHFGDIILDGENMVEIKQDNKIHESNNILFERYHKYPMANIRITQKNKYNLQYRISDGWFQTGEYSSLVFVDTVEKMFYVIEDYQAAKQFILNNLGNDQIVKPKDGLIDYKENALGYFYLVPVAKLVEAGLLEIKPIEEPVKGFVEDHYDSWNESLMKQVEFIPIIEN</sequence>
<dbReference type="KEGG" id="amic:Ami3637_09930"/>
<accession>A0A6P1MJ72</accession>
<evidence type="ECO:0000313" key="3">
    <source>
        <dbReference type="Proteomes" id="UP000463883"/>
    </source>
</evidence>
<feature type="region of interest" description="Disordered" evidence="1">
    <location>
        <begin position="1"/>
        <end position="20"/>
    </location>
</feature>